<feature type="transmembrane region" description="Helical" evidence="2">
    <location>
        <begin position="237"/>
        <end position="261"/>
    </location>
</feature>
<reference evidence="4" key="2">
    <citation type="submission" date="2021-04" db="EMBL/GenBank/DDBJ databases">
        <authorList>
            <person name="Gilroy R."/>
        </authorList>
    </citation>
    <scope>NUCLEOTIDE SEQUENCE</scope>
    <source>
        <strain evidence="4">CHK160-9182</strain>
    </source>
</reference>
<protein>
    <recommendedName>
        <fullName evidence="6">Mechanosensitive ion channel protein MscS</fullName>
    </recommendedName>
</protein>
<keyword evidence="1" id="KW-0175">Coiled coil</keyword>
<feature type="signal peptide" evidence="3">
    <location>
        <begin position="1"/>
        <end position="25"/>
    </location>
</feature>
<feature type="coiled-coil region" evidence="1">
    <location>
        <begin position="139"/>
        <end position="166"/>
    </location>
</feature>
<comment type="caution">
    <text evidence="4">The sequence shown here is derived from an EMBL/GenBank/DDBJ whole genome shotgun (WGS) entry which is preliminary data.</text>
</comment>
<feature type="transmembrane region" description="Helical" evidence="2">
    <location>
        <begin position="282"/>
        <end position="301"/>
    </location>
</feature>
<proteinExistence type="predicted"/>
<dbReference type="Proteomes" id="UP000823934">
    <property type="component" value="Unassembled WGS sequence"/>
</dbReference>
<dbReference type="AlphaFoldDB" id="A0A9D1TUW3"/>
<name>A0A9D1TUW3_9GAMM</name>
<evidence type="ECO:0000256" key="3">
    <source>
        <dbReference type="SAM" id="SignalP"/>
    </source>
</evidence>
<evidence type="ECO:0000256" key="2">
    <source>
        <dbReference type="SAM" id="Phobius"/>
    </source>
</evidence>
<dbReference type="EMBL" id="DXHP01000089">
    <property type="protein sequence ID" value="HIW06469.1"/>
    <property type="molecule type" value="Genomic_DNA"/>
</dbReference>
<keyword evidence="2" id="KW-0472">Membrane</keyword>
<feature type="coiled-coil region" evidence="1">
    <location>
        <begin position="44"/>
        <end position="94"/>
    </location>
</feature>
<accession>A0A9D1TUW3</accession>
<feature type="transmembrane region" description="Helical" evidence="2">
    <location>
        <begin position="307"/>
        <end position="328"/>
    </location>
</feature>
<evidence type="ECO:0000256" key="1">
    <source>
        <dbReference type="SAM" id="Coils"/>
    </source>
</evidence>
<keyword evidence="3" id="KW-0732">Signal</keyword>
<organism evidence="4 5">
    <name type="scientific">Candidatus Ignatzschineria merdigallinarum</name>
    <dbReference type="NCBI Taxonomy" id="2838621"/>
    <lineage>
        <taxon>Bacteria</taxon>
        <taxon>Pseudomonadati</taxon>
        <taxon>Pseudomonadota</taxon>
        <taxon>Gammaproteobacteria</taxon>
        <taxon>Cardiobacteriales</taxon>
        <taxon>Ignatzschineriaceae</taxon>
        <taxon>Ignatzschineria</taxon>
    </lineage>
</organism>
<keyword evidence="2" id="KW-1133">Transmembrane helix</keyword>
<evidence type="ECO:0000313" key="4">
    <source>
        <dbReference type="EMBL" id="HIW06469.1"/>
    </source>
</evidence>
<reference evidence="4" key="1">
    <citation type="journal article" date="2021" name="PeerJ">
        <title>Extensive microbial diversity within the chicken gut microbiome revealed by metagenomics and culture.</title>
        <authorList>
            <person name="Gilroy R."/>
            <person name="Ravi A."/>
            <person name="Getino M."/>
            <person name="Pursley I."/>
            <person name="Horton D.L."/>
            <person name="Alikhan N.F."/>
            <person name="Baker D."/>
            <person name="Gharbi K."/>
            <person name="Hall N."/>
            <person name="Watson M."/>
            <person name="Adriaenssens E.M."/>
            <person name="Foster-Nyarko E."/>
            <person name="Jarju S."/>
            <person name="Secka A."/>
            <person name="Antonio M."/>
            <person name="Oren A."/>
            <person name="Chaudhuri R.R."/>
            <person name="La Ragione R."/>
            <person name="Hildebrand F."/>
            <person name="Pallen M.J."/>
        </authorList>
    </citation>
    <scope>NUCLEOTIDE SEQUENCE</scope>
    <source>
        <strain evidence="4">CHK160-9182</strain>
    </source>
</reference>
<keyword evidence="2" id="KW-0812">Transmembrane</keyword>
<evidence type="ECO:0000313" key="5">
    <source>
        <dbReference type="Proteomes" id="UP000823934"/>
    </source>
</evidence>
<sequence length="569" mass="64983">MINKTMTFRTLLSVFILSLTTIFVAAQTNPAQASAPTIECCEVLESTEISIIDTQNKIAALKIELNEAVTKETKSEIEEKINQLQARLTQSRTEFEKYALGGVDINFLTKTDNNEDITYDWQAELLQIVQPVFSEIQRLTKATREKEEINRELTLTNEKIASLEQGLTYLKEIPRENLDPTIVKKLEAMDANWTSFLKDLKRNRDHYNNLLEAMVTDKSFLESLKDGIFDFVKGRGLILLTSFATFILVLYLLTKLLDFFVQRHQNKSHGQQKVNLRGRLFVLLYRVISIIASVIAFLIVLHSMGDMVLFGIAILILLALIFAFRNYVPKYFSEIRLFLNLGSARQGERVIYRGVPWLIERITLYSATLYNPALDNGRIRLMLPELATLVSRPLNNDEIWFPAKVGESFILPSGTFGEVKRQTPESVYLNSFNSTIIYPTADFIAGAPTNLSYGYYAVADFGLSYKHFDTPVDEVFTKLKDYIIEFLSNTPLHDQYNSLSVEFRKINEGMSLVYTVIVSMKGSSAAYYFQSGRLLQEACLRCAQKEGWSMPFTNIEMRDIQNRVIDVKS</sequence>
<evidence type="ECO:0008006" key="6">
    <source>
        <dbReference type="Google" id="ProtNLM"/>
    </source>
</evidence>
<feature type="chain" id="PRO_5038381628" description="Mechanosensitive ion channel protein MscS" evidence="3">
    <location>
        <begin position="26"/>
        <end position="569"/>
    </location>
</feature>
<gene>
    <name evidence="4" type="ORF">H9889_03975</name>
</gene>